<evidence type="ECO:0000256" key="2">
    <source>
        <dbReference type="SAM" id="Phobius"/>
    </source>
</evidence>
<reference evidence="4" key="1">
    <citation type="submission" date="2025-08" db="UniProtKB">
        <authorList>
            <consortium name="RefSeq"/>
        </authorList>
    </citation>
    <scope>IDENTIFICATION</scope>
    <source>
        <tissue evidence="4">Whole sample</tissue>
    </source>
</reference>
<keyword evidence="2" id="KW-0812">Transmembrane</keyword>
<dbReference type="GO" id="GO:0008202">
    <property type="term" value="P:steroid metabolic process"/>
    <property type="evidence" value="ECO:0007669"/>
    <property type="project" value="TreeGrafter"/>
</dbReference>
<feature type="transmembrane region" description="Helical" evidence="2">
    <location>
        <begin position="304"/>
        <end position="322"/>
    </location>
</feature>
<dbReference type="GO" id="GO:0016491">
    <property type="term" value="F:oxidoreductase activity"/>
    <property type="evidence" value="ECO:0007669"/>
    <property type="project" value="UniProtKB-KW"/>
</dbReference>
<protein>
    <submittedName>
        <fullName evidence="4">Retinol dehydrogenase 7-like</fullName>
    </submittedName>
</protein>
<dbReference type="InterPro" id="IPR002347">
    <property type="entry name" value="SDR_fam"/>
</dbReference>
<dbReference type="InterPro" id="IPR036291">
    <property type="entry name" value="NAD(P)-bd_dom_sf"/>
</dbReference>
<dbReference type="PANTHER" id="PTHR43313:SF50">
    <property type="entry name" value="GH26015P"/>
    <property type="match status" value="1"/>
</dbReference>
<dbReference type="PANTHER" id="PTHR43313">
    <property type="entry name" value="SHORT-CHAIN DEHYDROGENASE/REDUCTASE FAMILY 9C"/>
    <property type="match status" value="1"/>
</dbReference>
<evidence type="ECO:0000313" key="3">
    <source>
        <dbReference type="Proteomes" id="UP000694844"/>
    </source>
</evidence>
<dbReference type="PRINTS" id="PR00081">
    <property type="entry name" value="GDHRDH"/>
</dbReference>
<proteinExistence type="predicted"/>
<keyword evidence="2" id="KW-0472">Membrane</keyword>
<dbReference type="Gene3D" id="3.40.50.720">
    <property type="entry name" value="NAD(P)-binding Rossmann-like Domain"/>
    <property type="match status" value="1"/>
</dbReference>
<dbReference type="PROSITE" id="PS00061">
    <property type="entry name" value="ADH_SHORT"/>
    <property type="match status" value="1"/>
</dbReference>
<dbReference type="GeneID" id="111136492"/>
<keyword evidence="2" id="KW-1133">Transmembrane helix</keyword>
<dbReference type="OrthoDB" id="5296at2759"/>
<dbReference type="RefSeq" id="XP_022343083.1">
    <property type="nucleotide sequence ID" value="XM_022487375.1"/>
</dbReference>
<evidence type="ECO:0000256" key="1">
    <source>
        <dbReference type="ARBA" id="ARBA00023002"/>
    </source>
</evidence>
<accession>A0A8B8ETM7</accession>
<dbReference type="Proteomes" id="UP000694844">
    <property type="component" value="Chromosome 5"/>
</dbReference>
<dbReference type="Pfam" id="PF00106">
    <property type="entry name" value="adh_short"/>
    <property type="match status" value="1"/>
</dbReference>
<keyword evidence="1" id="KW-0560">Oxidoreductase</keyword>
<organism evidence="3 4">
    <name type="scientific">Crassostrea virginica</name>
    <name type="common">Eastern oyster</name>
    <dbReference type="NCBI Taxonomy" id="6565"/>
    <lineage>
        <taxon>Eukaryota</taxon>
        <taxon>Metazoa</taxon>
        <taxon>Spiralia</taxon>
        <taxon>Lophotrochozoa</taxon>
        <taxon>Mollusca</taxon>
        <taxon>Bivalvia</taxon>
        <taxon>Autobranchia</taxon>
        <taxon>Pteriomorphia</taxon>
        <taxon>Ostreida</taxon>
        <taxon>Ostreoidea</taxon>
        <taxon>Ostreidae</taxon>
        <taxon>Crassostrea</taxon>
    </lineage>
</organism>
<dbReference type="KEGG" id="cvn:111136492"/>
<dbReference type="InterPro" id="IPR020904">
    <property type="entry name" value="Sc_DH/Rdtase_CS"/>
</dbReference>
<gene>
    <name evidence="4" type="primary">LOC111136492</name>
</gene>
<name>A0A8B8ETM7_CRAVI</name>
<dbReference type="AlphaFoldDB" id="A0A8B8ETM7"/>
<sequence>MPRSVSDQHMNRMCCLLIACIFVLYVAYKFYEYQKGKQLLDKLSNRYVFITGCDTGFGNELARLLDRQGVPVIAGCLTEKGSANLKKQASSRLHVVLLDVTDQTSIRNAVEYVKQILPKSAGLWGLVNNAGIQVLHAPLEFHSPEAIQKCISVNLLGVLEVTKAFLPLVRKSRGRLVFVSSAAGFQSFPCRAPYVITKMGLEALADCLRQEMYHVGVTCHTIQPGSFKTRIVEPEEMQSSLQKSYDAADDEVQAFFGQQWLDNLKATFSDLPSEQSEDLSPVTNAIHHALFSVKPRRAYRLHCTFWYVMSLMPGWLNTWYFAMSPPDAVTRS</sequence>
<dbReference type="SUPFAM" id="SSF51735">
    <property type="entry name" value="NAD(P)-binding Rossmann-fold domains"/>
    <property type="match status" value="1"/>
</dbReference>
<keyword evidence="3" id="KW-1185">Reference proteome</keyword>
<evidence type="ECO:0000313" key="4">
    <source>
        <dbReference type="RefSeq" id="XP_022343083.1"/>
    </source>
</evidence>